<reference evidence="2 3" key="1">
    <citation type="submission" date="2020-02" db="EMBL/GenBank/DDBJ databases">
        <title>Draft genome sequence of Haematococcus lacustris strain NIES-144.</title>
        <authorList>
            <person name="Morimoto D."/>
            <person name="Nakagawa S."/>
            <person name="Yoshida T."/>
            <person name="Sawayama S."/>
        </authorList>
    </citation>
    <scope>NUCLEOTIDE SEQUENCE [LARGE SCALE GENOMIC DNA]</scope>
    <source>
        <strain evidence="2 3">NIES-144</strain>
    </source>
</reference>
<dbReference type="EMBL" id="BLLF01000460">
    <property type="protein sequence ID" value="GFH12025.1"/>
    <property type="molecule type" value="Genomic_DNA"/>
</dbReference>
<evidence type="ECO:0000313" key="2">
    <source>
        <dbReference type="EMBL" id="GFH12025.1"/>
    </source>
</evidence>
<proteinExistence type="predicted"/>
<feature type="region of interest" description="Disordered" evidence="1">
    <location>
        <begin position="42"/>
        <end position="74"/>
    </location>
</feature>
<feature type="compositionally biased region" description="Polar residues" evidence="1">
    <location>
        <begin position="170"/>
        <end position="183"/>
    </location>
</feature>
<evidence type="ECO:0000313" key="3">
    <source>
        <dbReference type="Proteomes" id="UP000485058"/>
    </source>
</evidence>
<protein>
    <submittedName>
        <fullName evidence="2">Uncharacterized protein</fullName>
    </submittedName>
</protein>
<organism evidence="2 3">
    <name type="scientific">Haematococcus lacustris</name>
    <name type="common">Green alga</name>
    <name type="synonym">Haematococcus pluvialis</name>
    <dbReference type="NCBI Taxonomy" id="44745"/>
    <lineage>
        <taxon>Eukaryota</taxon>
        <taxon>Viridiplantae</taxon>
        <taxon>Chlorophyta</taxon>
        <taxon>core chlorophytes</taxon>
        <taxon>Chlorophyceae</taxon>
        <taxon>CS clade</taxon>
        <taxon>Chlamydomonadales</taxon>
        <taxon>Haematococcaceae</taxon>
        <taxon>Haematococcus</taxon>
    </lineage>
</organism>
<dbReference type="Proteomes" id="UP000485058">
    <property type="component" value="Unassembled WGS sequence"/>
</dbReference>
<sequence length="195" mass="20825">MPPRKRPSAAEQEPLPVVCRPRVTDQRRGRVVLVDEHRTSRVSSAVNGQQPCERQLNKRRATRPAGWNPNPNPKLRLHARCERVGTAEVRVMREGGGLAALMVMCGVDPGCAWLWAALPIGEVGRTALSSLLSIRQPSGDRHTAPPGAPWGTAQLPGCGASAAPVLGPLQPNNARSEGLNGTPSADRCARGRIPP</sequence>
<comment type="caution">
    <text evidence="2">The sequence shown here is derived from an EMBL/GenBank/DDBJ whole genome shotgun (WGS) entry which is preliminary data.</text>
</comment>
<dbReference type="AlphaFoldDB" id="A0A699YRY3"/>
<keyword evidence="3" id="KW-1185">Reference proteome</keyword>
<gene>
    <name evidence="2" type="ORF">HaLaN_07644</name>
</gene>
<evidence type="ECO:0000256" key="1">
    <source>
        <dbReference type="SAM" id="MobiDB-lite"/>
    </source>
</evidence>
<feature type="compositionally biased region" description="Polar residues" evidence="1">
    <location>
        <begin position="42"/>
        <end position="52"/>
    </location>
</feature>
<name>A0A699YRY3_HAELA</name>
<accession>A0A699YRY3</accession>
<feature type="region of interest" description="Disordered" evidence="1">
    <location>
        <begin position="136"/>
        <end position="195"/>
    </location>
</feature>